<evidence type="ECO:0000313" key="11">
    <source>
        <dbReference type="Proteomes" id="UP001059596"/>
    </source>
</evidence>
<feature type="compositionally biased region" description="Low complexity" evidence="9">
    <location>
        <begin position="568"/>
        <end position="582"/>
    </location>
</feature>
<keyword evidence="4 8" id="KW-0808">Transferase</keyword>
<evidence type="ECO:0000256" key="8">
    <source>
        <dbReference type="RuleBase" id="RU366017"/>
    </source>
</evidence>
<evidence type="ECO:0000256" key="7">
    <source>
        <dbReference type="ARBA" id="ARBA00023136"/>
    </source>
</evidence>
<feature type="region of interest" description="Disordered" evidence="9">
    <location>
        <begin position="546"/>
        <end position="582"/>
    </location>
</feature>
<dbReference type="InterPro" id="IPR008166">
    <property type="entry name" value="Glyco_transf_92"/>
</dbReference>
<dbReference type="OrthoDB" id="2017643at2759"/>
<dbReference type="GO" id="GO:0016020">
    <property type="term" value="C:membrane"/>
    <property type="evidence" value="ECO:0007669"/>
    <property type="project" value="UniProtKB-SubCell"/>
</dbReference>
<keyword evidence="5" id="KW-0812">Transmembrane</keyword>
<comment type="similarity">
    <text evidence="2 8">Belongs to the glycosyltransferase 92 family.</text>
</comment>
<keyword evidence="6" id="KW-1133">Transmembrane helix</keyword>
<evidence type="ECO:0000256" key="5">
    <source>
        <dbReference type="ARBA" id="ARBA00022692"/>
    </source>
</evidence>
<evidence type="ECO:0000256" key="1">
    <source>
        <dbReference type="ARBA" id="ARBA00004167"/>
    </source>
</evidence>
<feature type="compositionally biased region" description="Acidic residues" evidence="9">
    <location>
        <begin position="546"/>
        <end position="564"/>
    </location>
</feature>
<dbReference type="PANTHER" id="PTHR21461:SF83">
    <property type="entry name" value="GLYCOSYLTRANSFERASE FAMILY 92 PROTEIN"/>
    <property type="match status" value="1"/>
</dbReference>
<evidence type="ECO:0000256" key="9">
    <source>
        <dbReference type="SAM" id="MobiDB-lite"/>
    </source>
</evidence>
<keyword evidence="3 8" id="KW-0328">Glycosyltransferase</keyword>
<evidence type="ECO:0000256" key="6">
    <source>
        <dbReference type="ARBA" id="ARBA00022989"/>
    </source>
</evidence>
<evidence type="ECO:0000256" key="3">
    <source>
        <dbReference type="ARBA" id="ARBA00022676"/>
    </source>
</evidence>
<accession>A0A9Q0BJF3</accession>
<dbReference type="Proteomes" id="UP001059596">
    <property type="component" value="Unassembled WGS sequence"/>
</dbReference>
<gene>
    <name evidence="10" type="ORF">M5D96_013384</name>
</gene>
<sequence length="582" mass="66983">MSTRGAFARFAVLVTAAVFALLLLLGALQRTDDLKPTTALGKYGGSSEVVMGAGGKVTPPSVHHLEEPIKEELVRQLEQELPEVNYSFWYHWAKPMGYKANKTCAPYPDPLDLQLHNIYWQSFVNSNVTFRLYAAYLDKRKPLKLPTVRILATANQIGDAFPPTHCQLWFEGYREPVFVDVSEYLTVWVKAWGFKRNLNYPHLLSCPVPRHLAAMISMPKTVSLVVKRCDRASNSLRVNQAESPLTSQNATQKLKNQNATLNFGVCVKGFDFPYVDLSERLIEWFELQRLLGASRIYAYMYDVHPAVQRVLDYYQRTGFLELRPLTLANGMPRLRHYQHMLLQQRKLEKRLNELIPYNDCFYRNLDRHDYLVNVDVDEVIMPKGENRNWHQLVQKAHAMDTEKGGTCAGRFPALCFINSYFTKVVAELSNHEEQAIAGELFVLQHTQRFKNYSLPGRATKCFHNSRLSLTLHNHFTLKWLPGGCNPRTLEISVAQMQHYREPDGKYNSTDLVEDRTVWKFAGELRAAVEYVWLHLDDVLLAQFSDPEEQQQLEDSLDQDGEELEREQQPLQQVVQVPALPEP</sequence>
<comment type="caution">
    <text evidence="10">The sequence shown here is derived from an EMBL/GenBank/DDBJ whole genome shotgun (WGS) entry which is preliminary data.</text>
</comment>
<protein>
    <recommendedName>
        <fullName evidence="8">Glycosyltransferase family 92 protein</fullName>
        <ecNumber evidence="8">2.4.1.-</ecNumber>
    </recommendedName>
</protein>
<evidence type="ECO:0000256" key="2">
    <source>
        <dbReference type="ARBA" id="ARBA00007647"/>
    </source>
</evidence>
<dbReference type="EC" id="2.4.1.-" evidence="8"/>
<dbReference type="AlphaFoldDB" id="A0A9Q0BJF3"/>
<evidence type="ECO:0000256" key="4">
    <source>
        <dbReference type="ARBA" id="ARBA00022679"/>
    </source>
</evidence>
<dbReference type="Pfam" id="PF01697">
    <property type="entry name" value="Glyco_transf_92"/>
    <property type="match status" value="1"/>
</dbReference>
<dbReference type="EMBL" id="JAMKOV010000096">
    <property type="protein sequence ID" value="KAI8033860.1"/>
    <property type="molecule type" value="Genomic_DNA"/>
</dbReference>
<organism evidence="10 11">
    <name type="scientific">Drosophila gunungcola</name>
    <name type="common">fruit fly</name>
    <dbReference type="NCBI Taxonomy" id="103775"/>
    <lineage>
        <taxon>Eukaryota</taxon>
        <taxon>Metazoa</taxon>
        <taxon>Ecdysozoa</taxon>
        <taxon>Arthropoda</taxon>
        <taxon>Hexapoda</taxon>
        <taxon>Insecta</taxon>
        <taxon>Pterygota</taxon>
        <taxon>Neoptera</taxon>
        <taxon>Endopterygota</taxon>
        <taxon>Diptera</taxon>
        <taxon>Brachycera</taxon>
        <taxon>Muscomorpha</taxon>
        <taxon>Ephydroidea</taxon>
        <taxon>Drosophilidae</taxon>
        <taxon>Drosophila</taxon>
        <taxon>Sophophora</taxon>
    </lineage>
</organism>
<evidence type="ECO:0000313" key="10">
    <source>
        <dbReference type="EMBL" id="KAI8033860.1"/>
    </source>
</evidence>
<dbReference type="GO" id="GO:0005737">
    <property type="term" value="C:cytoplasm"/>
    <property type="evidence" value="ECO:0007669"/>
    <property type="project" value="TreeGrafter"/>
</dbReference>
<reference evidence="10" key="1">
    <citation type="journal article" date="2023" name="Genome Biol. Evol.">
        <title>Long-read-based Genome Assembly of Drosophila gunungcola Reveals Fewer Chemosensory Genes in Flower-breeding Species.</title>
        <authorList>
            <person name="Negi A."/>
            <person name="Liao B.Y."/>
            <person name="Yeh S.D."/>
        </authorList>
    </citation>
    <scope>NUCLEOTIDE SEQUENCE</scope>
    <source>
        <strain evidence="10">Sukarami</strain>
    </source>
</reference>
<keyword evidence="7" id="KW-0472">Membrane</keyword>
<proteinExistence type="inferred from homology"/>
<comment type="subcellular location">
    <subcellularLocation>
        <location evidence="1">Membrane</location>
        <topology evidence="1">Single-pass membrane protein</topology>
    </subcellularLocation>
</comment>
<name>A0A9Q0BJF3_9MUSC</name>
<dbReference type="PANTHER" id="PTHR21461">
    <property type="entry name" value="GLYCOSYLTRANSFERASE FAMILY 92 PROTEIN"/>
    <property type="match status" value="1"/>
</dbReference>
<dbReference type="GO" id="GO:0016757">
    <property type="term" value="F:glycosyltransferase activity"/>
    <property type="evidence" value="ECO:0007669"/>
    <property type="project" value="UniProtKB-UniRule"/>
</dbReference>
<keyword evidence="11" id="KW-1185">Reference proteome</keyword>